<reference evidence="2" key="1">
    <citation type="journal article" date="2021" name="G3 (Bethesda)">
        <title>Genome and transcriptome analysis of the beet armyworm Spodoptera exigua reveals targets for pest control. .</title>
        <authorList>
            <person name="Simon S."/>
            <person name="Breeschoten T."/>
            <person name="Jansen H.J."/>
            <person name="Dirks R.P."/>
            <person name="Schranz M.E."/>
            <person name="Ros V.I.D."/>
        </authorList>
    </citation>
    <scope>NUCLEOTIDE SEQUENCE</scope>
    <source>
        <tissue evidence="2">Whole pupae</tissue>
    </source>
</reference>
<evidence type="ECO:0000256" key="1">
    <source>
        <dbReference type="SAM" id="MobiDB-lite"/>
    </source>
</evidence>
<dbReference type="AlphaFoldDB" id="A0A922SNT3"/>
<sequence>MDYDDDGVVSARGLSVALGLSVRGDAARRLRALYAAHAPPLLPRRDLMPTHFTDTGEELAADAISFFDSTDDEVIPEPGPLQRSISEVCGDGTPMDKSDSETSQIEVRKPSPSPSKETEAEGVWSITLEQFLATMLSQPALEEFFNEKVSILPELELLRQRDRLQSVS</sequence>
<comment type="caution">
    <text evidence="2">The sequence shown here is derived from an EMBL/GenBank/DDBJ whole genome shotgun (WGS) entry which is preliminary data.</text>
</comment>
<dbReference type="Proteomes" id="UP000814243">
    <property type="component" value="Unassembled WGS sequence"/>
</dbReference>
<evidence type="ECO:0000313" key="2">
    <source>
        <dbReference type="EMBL" id="KAH9644074.1"/>
    </source>
</evidence>
<accession>A0A922SNT3</accession>
<organism evidence="2 3">
    <name type="scientific">Spodoptera exigua</name>
    <name type="common">Beet armyworm</name>
    <name type="synonym">Noctua fulgens</name>
    <dbReference type="NCBI Taxonomy" id="7107"/>
    <lineage>
        <taxon>Eukaryota</taxon>
        <taxon>Metazoa</taxon>
        <taxon>Ecdysozoa</taxon>
        <taxon>Arthropoda</taxon>
        <taxon>Hexapoda</taxon>
        <taxon>Insecta</taxon>
        <taxon>Pterygota</taxon>
        <taxon>Neoptera</taxon>
        <taxon>Endopterygota</taxon>
        <taxon>Lepidoptera</taxon>
        <taxon>Glossata</taxon>
        <taxon>Ditrysia</taxon>
        <taxon>Noctuoidea</taxon>
        <taxon>Noctuidae</taxon>
        <taxon>Amphipyrinae</taxon>
        <taxon>Spodoptera</taxon>
    </lineage>
</organism>
<dbReference type="EMBL" id="JACEFF010000102">
    <property type="protein sequence ID" value="KAH9644074.1"/>
    <property type="molecule type" value="Genomic_DNA"/>
</dbReference>
<feature type="region of interest" description="Disordered" evidence="1">
    <location>
        <begin position="76"/>
        <end position="121"/>
    </location>
</feature>
<proteinExistence type="predicted"/>
<protein>
    <submittedName>
        <fullName evidence="2">Uncharacterized protein</fullName>
    </submittedName>
</protein>
<gene>
    <name evidence="2" type="ORF">HF086_009787</name>
</gene>
<name>A0A922SNT3_SPOEX</name>
<evidence type="ECO:0000313" key="3">
    <source>
        <dbReference type="Proteomes" id="UP000814243"/>
    </source>
</evidence>